<dbReference type="OrthoDB" id="5429427at2759"/>
<dbReference type="EMBL" id="KZ805301">
    <property type="protein sequence ID" value="PVI08246.1"/>
    <property type="molecule type" value="Genomic_DNA"/>
</dbReference>
<feature type="region of interest" description="Disordered" evidence="1">
    <location>
        <begin position="1"/>
        <end position="58"/>
    </location>
</feature>
<gene>
    <name evidence="2" type="ORF">DM02DRAFT_690757</name>
</gene>
<feature type="compositionally biased region" description="Polar residues" evidence="1">
    <location>
        <begin position="32"/>
        <end position="48"/>
    </location>
</feature>
<evidence type="ECO:0000313" key="3">
    <source>
        <dbReference type="Proteomes" id="UP000244855"/>
    </source>
</evidence>
<feature type="compositionally biased region" description="Acidic residues" evidence="1">
    <location>
        <begin position="453"/>
        <end position="489"/>
    </location>
</feature>
<protein>
    <submittedName>
        <fullName evidence="2">Uncharacterized protein</fullName>
    </submittedName>
</protein>
<organism evidence="2 3">
    <name type="scientific">Periconia macrospinosa</name>
    <dbReference type="NCBI Taxonomy" id="97972"/>
    <lineage>
        <taxon>Eukaryota</taxon>
        <taxon>Fungi</taxon>
        <taxon>Dikarya</taxon>
        <taxon>Ascomycota</taxon>
        <taxon>Pezizomycotina</taxon>
        <taxon>Dothideomycetes</taxon>
        <taxon>Pleosporomycetidae</taxon>
        <taxon>Pleosporales</taxon>
        <taxon>Massarineae</taxon>
        <taxon>Periconiaceae</taxon>
        <taxon>Periconia</taxon>
    </lineage>
</organism>
<evidence type="ECO:0000256" key="1">
    <source>
        <dbReference type="SAM" id="MobiDB-lite"/>
    </source>
</evidence>
<feature type="compositionally biased region" description="Basic and acidic residues" evidence="1">
    <location>
        <begin position="441"/>
        <end position="452"/>
    </location>
</feature>
<accession>A0A2V1ED33</accession>
<feature type="region of interest" description="Disordered" evidence="1">
    <location>
        <begin position="441"/>
        <end position="505"/>
    </location>
</feature>
<name>A0A2V1ED33_9PLEO</name>
<proteinExistence type="predicted"/>
<reference evidence="2 3" key="1">
    <citation type="journal article" date="2018" name="Sci. Rep.">
        <title>Comparative genomics provides insights into the lifestyle and reveals functional heterogeneity of dark septate endophytic fungi.</title>
        <authorList>
            <person name="Knapp D.G."/>
            <person name="Nemeth J.B."/>
            <person name="Barry K."/>
            <person name="Hainaut M."/>
            <person name="Henrissat B."/>
            <person name="Johnson J."/>
            <person name="Kuo A."/>
            <person name="Lim J.H.P."/>
            <person name="Lipzen A."/>
            <person name="Nolan M."/>
            <person name="Ohm R.A."/>
            <person name="Tamas L."/>
            <person name="Grigoriev I.V."/>
            <person name="Spatafora J.W."/>
            <person name="Nagy L.G."/>
            <person name="Kovacs G.M."/>
        </authorList>
    </citation>
    <scope>NUCLEOTIDE SEQUENCE [LARGE SCALE GENOMIC DNA]</scope>
    <source>
        <strain evidence="2 3">DSE2036</strain>
    </source>
</reference>
<evidence type="ECO:0000313" key="2">
    <source>
        <dbReference type="EMBL" id="PVI08246.1"/>
    </source>
</evidence>
<dbReference type="Proteomes" id="UP000244855">
    <property type="component" value="Unassembled WGS sequence"/>
</dbReference>
<dbReference type="AlphaFoldDB" id="A0A2V1ED33"/>
<sequence length="535" mass="60536">MSDSTSGTTKAPLHAPPSSELDEPRQSGGQTGSTAVTNPETHPQPNAEQNKKKKIKKLPLTRLPSVGQILKAIPKGGISLKELTTKFSKQLDESNVEVLAKILDSFDDTGSYWVKQPAKPPTQNIVDRIVENARKPPTDETSKAFLADPITITYGRRDELVRRRILPEKLYRVCFEDSATLCAYTSTHTHPRNRESLESKLKSKNAFQSIGTFEPKKDINRDRFERHLKWNKKKNPSSYISLFNNLDDAKRRCAFLYQDSQRVAHRVLMVVLKTDDLVPISFRGTLKGMFTSGEREVSVPAWVSKEALVSHGDATTKTITLQGLKDSGAEVYFSITGLRMCDMKVPAADGHDYEWLAGGFIPKTRVEDVWPFDGKELHMFPKGKEIRSLDSMNIWQWDDSNWTWKLLDAKKRKYNDEQLEKVEEAFRKRLARCCSKCQQGDEQKEVSGKGVEEDTADDKMDDGDEEAENDEEKSDEEEESDEEDEDEPNSDNRETGSTGNALIDKELREIESMNLGQLAKYLAMGYLAAREDGEN</sequence>
<keyword evidence="3" id="KW-1185">Reference proteome</keyword>